<dbReference type="AlphaFoldDB" id="A0A6P8XFF8"/>
<reference evidence="3" key="1">
    <citation type="submission" date="2025-08" db="UniProtKB">
        <authorList>
            <consortium name="RefSeq"/>
        </authorList>
    </citation>
    <scope>IDENTIFICATION</scope>
    <source>
        <strain evidence="3">15112-1751.03</strain>
        <tissue evidence="3">Whole Adult</tissue>
    </source>
</reference>
<accession>A0A6P8XFF8</accession>
<dbReference type="GO" id="GO:0007288">
    <property type="term" value="P:sperm axoneme assembly"/>
    <property type="evidence" value="ECO:0007669"/>
    <property type="project" value="TreeGrafter"/>
</dbReference>
<gene>
    <name evidence="3" type="primary">LOC117575117</name>
</gene>
<dbReference type="GO" id="GO:0005813">
    <property type="term" value="C:centrosome"/>
    <property type="evidence" value="ECO:0007669"/>
    <property type="project" value="TreeGrafter"/>
</dbReference>
<dbReference type="PROSITE" id="PS50005">
    <property type="entry name" value="TPR"/>
    <property type="match status" value="1"/>
</dbReference>
<organism evidence="2 3">
    <name type="scientific">Drosophila albomicans</name>
    <name type="common">Fruit fly</name>
    <dbReference type="NCBI Taxonomy" id="7291"/>
    <lineage>
        <taxon>Eukaryota</taxon>
        <taxon>Metazoa</taxon>
        <taxon>Ecdysozoa</taxon>
        <taxon>Arthropoda</taxon>
        <taxon>Hexapoda</taxon>
        <taxon>Insecta</taxon>
        <taxon>Pterygota</taxon>
        <taxon>Neoptera</taxon>
        <taxon>Endopterygota</taxon>
        <taxon>Diptera</taxon>
        <taxon>Brachycera</taxon>
        <taxon>Muscomorpha</taxon>
        <taxon>Ephydroidea</taxon>
        <taxon>Drosophilidae</taxon>
        <taxon>Drosophila</taxon>
    </lineage>
</organism>
<evidence type="ECO:0000256" key="1">
    <source>
        <dbReference type="PROSITE-ProRule" id="PRU00339"/>
    </source>
</evidence>
<dbReference type="InterPro" id="IPR011990">
    <property type="entry name" value="TPR-like_helical_dom_sf"/>
</dbReference>
<dbReference type="GO" id="GO:0005737">
    <property type="term" value="C:cytoplasm"/>
    <property type="evidence" value="ECO:0007669"/>
    <property type="project" value="TreeGrafter"/>
</dbReference>
<evidence type="ECO:0000313" key="2">
    <source>
        <dbReference type="Proteomes" id="UP000515160"/>
    </source>
</evidence>
<dbReference type="Gene3D" id="1.25.40.10">
    <property type="entry name" value="Tetratricopeptide repeat domain"/>
    <property type="match status" value="1"/>
</dbReference>
<keyword evidence="2" id="KW-1185">Reference proteome</keyword>
<keyword evidence="1" id="KW-0802">TPR repeat</keyword>
<dbReference type="OrthoDB" id="2017782at2759"/>
<sequence length="221" mass="26053">MSAHRHSELHEDFLLKPSKVDDVIKLLNEIAKSSKDKTEVDISAGVTDTSFMVLKRIETGERPKSSIRRTTLKISNMNQLTFMRQINVSEEERHKVRIERMSVANSFRRLGNLEYRKLNYDKAIDYYSKGLNYIVDSPVLYVNRSLCNIKKREYKRALLDLDYVINNLDEICLRALLYKAGTLKRMNNETGFEQCVQTARRYHRSESTYIDYFLDKMRSDF</sequence>
<name>A0A6P8XFF8_DROAB</name>
<dbReference type="PANTHER" id="PTHR46540:SF1">
    <property type="entry name" value="TETRATRICOPEPTIDE REPEAT PROTEIN 12"/>
    <property type="match status" value="1"/>
</dbReference>
<dbReference type="GO" id="GO:0070286">
    <property type="term" value="P:axonemal dynein complex assembly"/>
    <property type="evidence" value="ECO:0007669"/>
    <property type="project" value="TreeGrafter"/>
</dbReference>
<dbReference type="Proteomes" id="UP000515160">
    <property type="component" value="Chromosome 2R"/>
</dbReference>
<dbReference type="GeneID" id="117575117"/>
<dbReference type="PANTHER" id="PTHR46540">
    <property type="entry name" value="TETRATRICOPEPTIDE REPEAT PROTEIN 12"/>
    <property type="match status" value="1"/>
</dbReference>
<dbReference type="SUPFAM" id="SSF48452">
    <property type="entry name" value="TPR-like"/>
    <property type="match status" value="1"/>
</dbReference>
<feature type="repeat" description="TPR" evidence="1">
    <location>
        <begin position="104"/>
        <end position="137"/>
    </location>
</feature>
<dbReference type="RefSeq" id="XP_034115106.2">
    <property type="nucleotide sequence ID" value="XM_034259215.2"/>
</dbReference>
<protein>
    <submittedName>
        <fullName evidence="3">Tetratricopeptide repeat protein 12-like isoform X2</fullName>
    </submittedName>
</protein>
<dbReference type="InterPro" id="IPR043195">
    <property type="entry name" value="TTC12"/>
</dbReference>
<proteinExistence type="predicted"/>
<dbReference type="InterPro" id="IPR019734">
    <property type="entry name" value="TPR_rpt"/>
</dbReference>
<evidence type="ECO:0000313" key="3">
    <source>
        <dbReference type="RefSeq" id="XP_034115106.2"/>
    </source>
</evidence>